<keyword evidence="3" id="KW-1185">Reference proteome</keyword>
<evidence type="ECO:0000313" key="2">
    <source>
        <dbReference type="EMBL" id="QHQ36684.1"/>
    </source>
</evidence>
<feature type="domain" description="Hedgehog/Intein (Hint)" evidence="1">
    <location>
        <begin position="203"/>
        <end position="348"/>
    </location>
</feature>
<proteinExistence type="predicted"/>
<dbReference type="RefSeq" id="WP_161863230.1">
    <property type="nucleotide sequence ID" value="NZ_CP046620.1"/>
</dbReference>
<sequence length="395" mass="42896">MPTLLQEDFEDATLTFSASAPDDLTDAAARNYYGIVTEGDLPADISYGGVQGTRYYSVHDTDNATNPVDSITLTFDTIDITNFENLTVSGLFAEDDATNGDEDWDMTSSVRIEVSIDGGPYVPVLAFESADGGGGDFTNEEARQDTNFDGIGDGPALTSTFTGFSGAISGTGSTLDMRIVIEDLNAADEDVAFDDITVSGDAVCFTPGTMIETPTGPRLIEDLMPGDLVMTRDSGAKPLCWIGRRTLCRERLAENPRLRPVLIRKGALSDGLPLRDMRVSRHHGMLVYGWRAKALFGLPEALVAAVDLINETTVVVDHEIAQVEYIHLLFDSHEIVMAEGAWSESYQPLARDLTFFDARQEREILALFPELAAGEPRAFAPARPHLGKMEAKELA</sequence>
<dbReference type="KEGG" id="amaq:GO499_16640"/>
<dbReference type="EMBL" id="CP046620">
    <property type="protein sequence ID" value="QHQ36684.1"/>
    <property type="molecule type" value="Genomic_DNA"/>
</dbReference>
<dbReference type="Pfam" id="PF13403">
    <property type="entry name" value="Hint_2"/>
    <property type="match status" value="1"/>
</dbReference>
<protein>
    <recommendedName>
        <fullName evidence="1">Hedgehog/Intein (Hint) domain-containing protein</fullName>
    </recommendedName>
</protein>
<dbReference type="InterPro" id="IPR028992">
    <property type="entry name" value="Hedgehog/Intein_dom"/>
</dbReference>
<gene>
    <name evidence="2" type="ORF">GO499_16640</name>
</gene>
<dbReference type="InterPro" id="IPR036844">
    <property type="entry name" value="Hint_dom_sf"/>
</dbReference>
<accession>A0A6P1T197</accession>
<evidence type="ECO:0000259" key="1">
    <source>
        <dbReference type="Pfam" id="PF13403"/>
    </source>
</evidence>
<dbReference type="Proteomes" id="UP000464495">
    <property type="component" value="Chromosome"/>
</dbReference>
<dbReference type="SUPFAM" id="SSF51294">
    <property type="entry name" value="Hedgehog/intein (Hint) domain"/>
    <property type="match status" value="1"/>
</dbReference>
<organism evidence="2 3">
    <name type="scientific">Algicella marina</name>
    <dbReference type="NCBI Taxonomy" id="2683284"/>
    <lineage>
        <taxon>Bacteria</taxon>
        <taxon>Pseudomonadati</taxon>
        <taxon>Pseudomonadota</taxon>
        <taxon>Alphaproteobacteria</taxon>
        <taxon>Rhodobacterales</taxon>
        <taxon>Paracoccaceae</taxon>
        <taxon>Algicella</taxon>
    </lineage>
</organism>
<dbReference type="AlphaFoldDB" id="A0A6P1T197"/>
<reference evidence="2 3" key="1">
    <citation type="submission" date="2019-12" db="EMBL/GenBank/DDBJ databases">
        <title>Complete genome sequence of Algicella marina strain 9Alg 56(T) isolated from the red alga Tichocarpus crinitus.</title>
        <authorList>
            <person name="Kim S.-G."/>
            <person name="Nedashkovskaya O.I."/>
        </authorList>
    </citation>
    <scope>NUCLEOTIDE SEQUENCE [LARGE SCALE GENOMIC DNA]</scope>
    <source>
        <strain evidence="2 3">9Alg 56</strain>
    </source>
</reference>
<evidence type="ECO:0000313" key="3">
    <source>
        <dbReference type="Proteomes" id="UP000464495"/>
    </source>
</evidence>
<name>A0A6P1T197_9RHOB</name>